<comment type="similarity">
    <text evidence="1">Belongs to the methylamine corrinoid protein family.</text>
</comment>
<dbReference type="FunFam" id="3.40.50.280:FF:000003">
    <property type="entry name" value="Dimethylamine methyltransferase corrinoid protein"/>
    <property type="match status" value="1"/>
</dbReference>
<dbReference type="SUPFAM" id="SSF47644">
    <property type="entry name" value="Methionine synthase domain"/>
    <property type="match status" value="1"/>
</dbReference>
<dbReference type="Pfam" id="PF02607">
    <property type="entry name" value="B12-binding_2"/>
    <property type="match status" value="1"/>
</dbReference>
<dbReference type="GO" id="GO:0046653">
    <property type="term" value="P:tetrahydrofolate metabolic process"/>
    <property type="evidence" value="ECO:0007669"/>
    <property type="project" value="TreeGrafter"/>
</dbReference>
<dbReference type="GO" id="GO:0046872">
    <property type="term" value="F:metal ion binding"/>
    <property type="evidence" value="ECO:0007669"/>
    <property type="project" value="UniProtKB-KW"/>
</dbReference>
<dbReference type="GO" id="GO:0008705">
    <property type="term" value="F:methionine synthase activity"/>
    <property type="evidence" value="ECO:0007669"/>
    <property type="project" value="TreeGrafter"/>
</dbReference>
<dbReference type="Pfam" id="PF02310">
    <property type="entry name" value="B12-binding"/>
    <property type="match status" value="1"/>
</dbReference>
<keyword evidence="3" id="KW-0170">Cobalt</keyword>
<sequence length="210" mass="21862">MSFETLSQTVIKGDMQAAAELTRKALDDGADAQQILDQGLIAAMDVVGRKFAEGAMFVPQMLRSAKTMQQCVEVLKPHFQGAGMTTKGTIILGTVKGDLHDIGKNLVAMMLEGAGFRIVDLGVDVSPAAFVEAVAKENGQIVGMSALLSTTMPAMAETITALTTAGHRETVKIMIGGAPVTADYATSVGADCYAPDAGSAVTEAKRLLDV</sequence>
<evidence type="ECO:0000256" key="1">
    <source>
        <dbReference type="ARBA" id="ARBA00010854"/>
    </source>
</evidence>
<comment type="caution">
    <text evidence="6">The sequence shown here is derived from an EMBL/GenBank/DDBJ whole genome shotgun (WGS) entry which is preliminary data.</text>
</comment>
<evidence type="ECO:0000259" key="5">
    <source>
        <dbReference type="PROSITE" id="PS51337"/>
    </source>
</evidence>
<dbReference type="RefSeq" id="WP_246904666.1">
    <property type="nucleotide sequence ID" value="NZ_JALJRB010000006.1"/>
</dbReference>
<dbReference type="PANTHER" id="PTHR45833">
    <property type="entry name" value="METHIONINE SYNTHASE"/>
    <property type="match status" value="1"/>
</dbReference>
<dbReference type="GO" id="GO:0005829">
    <property type="term" value="C:cytosol"/>
    <property type="evidence" value="ECO:0007669"/>
    <property type="project" value="TreeGrafter"/>
</dbReference>
<dbReference type="Gene3D" id="1.10.1240.10">
    <property type="entry name" value="Methionine synthase domain"/>
    <property type="match status" value="1"/>
</dbReference>
<dbReference type="Proteomes" id="UP001165427">
    <property type="component" value="Unassembled WGS sequence"/>
</dbReference>
<dbReference type="InterPro" id="IPR036724">
    <property type="entry name" value="Cobalamin-bd_sf"/>
</dbReference>
<dbReference type="PROSITE" id="PS51337">
    <property type="entry name" value="B12_BINDING_NTER"/>
    <property type="match status" value="1"/>
</dbReference>
<evidence type="ECO:0000259" key="4">
    <source>
        <dbReference type="PROSITE" id="PS51332"/>
    </source>
</evidence>
<dbReference type="InterPro" id="IPR036594">
    <property type="entry name" value="Meth_synthase_dom"/>
</dbReference>
<dbReference type="EMBL" id="JALJRB010000006">
    <property type="protein sequence ID" value="MCJ8500399.1"/>
    <property type="molecule type" value="Genomic_DNA"/>
</dbReference>
<dbReference type="Gene3D" id="3.40.50.280">
    <property type="entry name" value="Cobalamin-binding domain"/>
    <property type="match status" value="1"/>
</dbReference>
<organism evidence="6 7">
    <name type="scientific">Desulfatitalea alkaliphila</name>
    <dbReference type="NCBI Taxonomy" id="2929485"/>
    <lineage>
        <taxon>Bacteria</taxon>
        <taxon>Pseudomonadati</taxon>
        <taxon>Thermodesulfobacteriota</taxon>
        <taxon>Desulfobacteria</taxon>
        <taxon>Desulfobacterales</taxon>
        <taxon>Desulfosarcinaceae</taxon>
        <taxon>Desulfatitalea</taxon>
    </lineage>
</organism>
<reference evidence="6" key="1">
    <citation type="submission" date="2022-04" db="EMBL/GenBank/DDBJ databases">
        <title>Desulfatitalea alkaliphila sp. nov., a novel anaerobic sulfate-reducing bacterium isolated from terrestrial mud volcano, Taman Peninsula, Russia.</title>
        <authorList>
            <person name="Khomyakova M.A."/>
            <person name="Merkel A.Y."/>
            <person name="Slobodkin A.I."/>
        </authorList>
    </citation>
    <scope>NUCLEOTIDE SEQUENCE</scope>
    <source>
        <strain evidence="6">M08but</strain>
    </source>
</reference>
<dbReference type="PANTHER" id="PTHR45833:SF1">
    <property type="entry name" value="METHIONINE SYNTHASE"/>
    <property type="match status" value="1"/>
</dbReference>
<evidence type="ECO:0000313" key="7">
    <source>
        <dbReference type="Proteomes" id="UP001165427"/>
    </source>
</evidence>
<keyword evidence="2" id="KW-0479">Metal-binding</keyword>
<dbReference type="InterPro" id="IPR050554">
    <property type="entry name" value="Met_Synthase/Corrinoid"/>
</dbReference>
<dbReference type="PROSITE" id="PS51332">
    <property type="entry name" value="B12_BINDING"/>
    <property type="match status" value="1"/>
</dbReference>
<dbReference type="GO" id="GO:0050667">
    <property type="term" value="P:homocysteine metabolic process"/>
    <property type="evidence" value="ECO:0007669"/>
    <property type="project" value="TreeGrafter"/>
</dbReference>
<protein>
    <submittedName>
        <fullName evidence="6">Corrinoid protein</fullName>
    </submittedName>
</protein>
<dbReference type="GO" id="GO:0031419">
    <property type="term" value="F:cobalamin binding"/>
    <property type="evidence" value="ECO:0007669"/>
    <property type="project" value="InterPro"/>
</dbReference>
<dbReference type="CDD" id="cd02070">
    <property type="entry name" value="corrinoid_protein_B12-BD"/>
    <property type="match status" value="1"/>
</dbReference>
<evidence type="ECO:0000256" key="2">
    <source>
        <dbReference type="ARBA" id="ARBA00022723"/>
    </source>
</evidence>
<dbReference type="AlphaFoldDB" id="A0AA41UIR9"/>
<evidence type="ECO:0000313" key="6">
    <source>
        <dbReference type="EMBL" id="MCJ8500399.1"/>
    </source>
</evidence>
<evidence type="ECO:0000256" key="3">
    <source>
        <dbReference type="ARBA" id="ARBA00023285"/>
    </source>
</evidence>
<dbReference type="InterPro" id="IPR006158">
    <property type="entry name" value="Cobalamin-bd"/>
</dbReference>
<dbReference type="InterPro" id="IPR003759">
    <property type="entry name" value="Cbl-bd_cap"/>
</dbReference>
<name>A0AA41UIR9_9BACT</name>
<accession>A0AA41UIR9</accession>
<gene>
    <name evidence="6" type="ORF">MRX98_07425</name>
</gene>
<keyword evidence="7" id="KW-1185">Reference proteome</keyword>
<proteinExistence type="inferred from homology"/>
<feature type="domain" description="B12-binding" evidence="4">
    <location>
        <begin position="87"/>
        <end position="210"/>
    </location>
</feature>
<feature type="domain" description="B12-binding N-terminal" evidence="5">
    <location>
        <begin position="1"/>
        <end position="87"/>
    </location>
</feature>
<dbReference type="SMART" id="SM01018">
    <property type="entry name" value="B12-binding_2"/>
    <property type="match status" value="1"/>
</dbReference>
<dbReference type="SUPFAM" id="SSF52242">
    <property type="entry name" value="Cobalamin (vitamin B12)-binding domain"/>
    <property type="match status" value="1"/>
</dbReference>